<dbReference type="SUPFAM" id="SSF46785">
    <property type="entry name" value="Winged helix' DNA-binding domain"/>
    <property type="match status" value="1"/>
</dbReference>
<dbReference type="STRING" id="1123269.NX02_21010"/>
<dbReference type="RefSeq" id="WP_025294002.1">
    <property type="nucleotide sequence ID" value="NZ_CP006644.1"/>
</dbReference>
<dbReference type="eggNOG" id="COG1959">
    <property type="taxonomic scope" value="Bacteria"/>
</dbReference>
<dbReference type="GO" id="GO:0003700">
    <property type="term" value="F:DNA-binding transcription factor activity"/>
    <property type="evidence" value="ECO:0007669"/>
    <property type="project" value="TreeGrafter"/>
</dbReference>
<dbReference type="Pfam" id="PF02082">
    <property type="entry name" value="Rrf2"/>
    <property type="match status" value="1"/>
</dbReference>
<evidence type="ECO:0000313" key="3">
    <source>
        <dbReference type="Proteomes" id="UP000018851"/>
    </source>
</evidence>
<organism evidence="2 3">
    <name type="scientific">Sphingomonas sanxanigenens DSM 19645 = NX02</name>
    <dbReference type="NCBI Taxonomy" id="1123269"/>
    <lineage>
        <taxon>Bacteria</taxon>
        <taxon>Pseudomonadati</taxon>
        <taxon>Pseudomonadota</taxon>
        <taxon>Alphaproteobacteria</taxon>
        <taxon>Sphingomonadales</taxon>
        <taxon>Sphingomonadaceae</taxon>
        <taxon>Sphingomonas</taxon>
    </lineage>
</organism>
<dbReference type="PROSITE" id="PS51197">
    <property type="entry name" value="HTH_RRF2_2"/>
    <property type="match status" value="1"/>
</dbReference>
<dbReference type="Proteomes" id="UP000018851">
    <property type="component" value="Chromosome"/>
</dbReference>
<evidence type="ECO:0000313" key="2">
    <source>
        <dbReference type="EMBL" id="AHE55843.1"/>
    </source>
</evidence>
<reference evidence="2 3" key="1">
    <citation type="submission" date="2013-07" db="EMBL/GenBank/DDBJ databases">
        <title>Completed genome of Sphingomonas sanxanigenens NX02.</title>
        <authorList>
            <person name="Ma T."/>
            <person name="Huang H."/>
            <person name="Wu M."/>
            <person name="Li X."/>
            <person name="Li G."/>
        </authorList>
    </citation>
    <scope>NUCLEOTIDE SEQUENCE [LARGE SCALE GENOMIC DNA]</scope>
    <source>
        <strain evidence="2 3">NX02</strain>
    </source>
</reference>
<dbReference type="InterPro" id="IPR000944">
    <property type="entry name" value="Tscrpt_reg_Rrf2"/>
</dbReference>
<gene>
    <name evidence="2" type="ORF">NX02_21010</name>
</gene>
<dbReference type="PATRIC" id="fig|1123269.5.peg.4112"/>
<dbReference type="GO" id="GO:0005829">
    <property type="term" value="C:cytosol"/>
    <property type="evidence" value="ECO:0007669"/>
    <property type="project" value="TreeGrafter"/>
</dbReference>
<dbReference type="InterPro" id="IPR036388">
    <property type="entry name" value="WH-like_DNA-bd_sf"/>
</dbReference>
<sequence>MLSQKTRYALRSLLYLAERNDGLPIQLTEIAATQQVPRKYLELIMLDLKKAGMVKSRRGPGGGYVLARPANDITFGEVIRTLDGPLALVPCASLTGYRRCEDCHDEATCAIRHVMAMVRQDTAKVLDGTSLAQAAVLEGALEAA</sequence>
<protein>
    <recommendedName>
        <fullName evidence="4">Rrf2 family transcriptional regulator</fullName>
    </recommendedName>
</protein>
<evidence type="ECO:0008006" key="4">
    <source>
        <dbReference type="Google" id="ProtNLM"/>
    </source>
</evidence>
<keyword evidence="3" id="KW-1185">Reference proteome</keyword>
<proteinExistence type="predicted"/>
<dbReference type="OrthoDB" id="9802344at2"/>
<dbReference type="KEGG" id="ssan:NX02_21010"/>
<accession>W0AHR7</accession>
<dbReference type="NCBIfam" id="TIGR00738">
    <property type="entry name" value="rrf2_super"/>
    <property type="match status" value="1"/>
</dbReference>
<dbReference type="GO" id="GO:0003677">
    <property type="term" value="F:DNA binding"/>
    <property type="evidence" value="ECO:0007669"/>
    <property type="project" value="UniProtKB-KW"/>
</dbReference>
<dbReference type="HOGENOM" id="CLU_107144_1_1_5"/>
<keyword evidence="1" id="KW-0238">DNA-binding</keyword>
<dbReference type="Gene3D" id="1.10.10.10">
    <property type="entry name" value="Winged helix-like DNA-binding domain superfamily/Winged helix DNA-binding domain"/>
    <property type="match status" value="1"/>
</dbReference>
<dbReference type="InterPro" id="IPR036390">
    <property type="entry name" value="WH_DNA-bd_sf"/>
</dbReference>
<dbReference type="PANTHER" id="PTHR33221:SF5">
    <property type="entry name" value="HTH-TYPE TRANSCRIPTIONAL REGULATOR ISCR"/>
    <property type="match status" value="1"/>
</dbReference>
<dbReference type="PANTHER" id="PTHR33221">
    <property type="entry name" value="WINGED HELIX-TURN-HELIX TRANSCRIPTIONAL REGULATOR, RRF2 FAMILY"/>
    <property type="match status" value="1"/>
</dbReference>
<name>W0AHR7_9SPHN</name>
<evidence type="ECO:0000256" key="1">
    <source>
        <dbReference type="ARBA" id="ARBA00023125"/>
    </source>
</evidence>
<dbReference type="EMBL" id="CP006644">
    <property type="protein sequence ID" value="AHE55843.1"/>
    <property type="molecule type" value="Genomic_DNA"/>
</dbReference>
<dbReference type="AlphaFoldDB" id="W0AHR7"/>